<accession>A0A4Y3VQ27</accession>
<dbReference type="Proteomes" id="UP000317881">
    <property type="component" value="Unassembled WGS sequence"/>
</dbReference>
<keyword evidence="2" id="KW-0560">Oxidoreductase</keyword>
<dbReference type="InterPro" id="IPR000674">
    <property type="entry name" value="Ald_Oxase/Xan_DH_a/b"/>
</dbReference>
<evidence type="ECO:0000313" key="4">
    <source>
        <dbReference type="EMBL" id="GEC09034.1"/>
    </source>
</evidence>
<dbReference type="Gene3D" id="3.30.365.10">
    <property type="entry name" value="Aldehyde oxidase/xanthine dehydrogenase, molybdopterin binding domain"/>
    <property type="match status" value="4"/>
</dbReference>
<name>A0A4Y3VQ27_9ACTN</name>
<evidence type="ECO:0000256" key="1">
    <source>
        <dbReference type="ARBA" id="ARBA00022505"/>
    </source>
</evidence>
<proteinExistence type="predicted"/>
<protein>
    <submittedName>
        <fullName evidence="4">Carbon-monoxide dehydrogenase large subunit</fullName>
    </submittedName>
</protein>
<dbReference type="Gene3D" id="3.90.1170.50">
    <property type="entry name" value="Aldehyde oxidase/xanthine dehydrogenase, a/b hammerhead"/>
    <property type="match status" value="1"/>
</dbReference>
<reference evidence="4 5" key="1">
    <citation type="submission" date="2019-06" db="EMBL/GenBank/DDBJ databases">
        <title>Whole genome shotgun sequence of Streptomyces spinoverrucosus NBRC 14228.</title>
        <authorList>
            <person name="Hosoyama A."/>
            <person name="Uohara A."/>
            <person name="Ohji S."/>
            <person name="Ichikawa N."/>
        </authorList>
    </citation>
    <scope>NUCLEOTIDE SEQUENCE [LARGE SCALE GENOMIC DNA]</scope>
    <source>
        <strain evidence="4 5">NBRC 14228</strain>
    </source>
</reference>
<keyword evidence="1" id="KW-0500">Molybdenum</keyword>
<organism evidence="4 5">
    <name type="scientific">Streptomyces spinoverrucosus</name>
    <dbReference type="NCBI Taxonomy" id="284043"/>
    <lineage>
        <taxon>Bacteria</taxon>
        <taxon>Bacillati</taxon>
        <taxon>Actinomycetota</taxon>
        <taxon>Actinomycetes</taxon>
        <taxon>Kitasatosporales</taxon>
        <taxon>Streptomycetaceae</taxon>
        <taxon>Streptomyces</taxon>
    </lineage>
</organism>
<evidence type="ECO:0000256" key="2">
    <source>
        <dbReference type="ARBA" id="ARBA00023002"/>
    </source>
</evidence>
<gene>
    <name evidence="4" type="ORF">SSP24_66890</name>
</gene>
<dbReference type="OrthoDB" id="8428274at2"/>
<dbReference type="PANTHER" id="PTHR11908:SF132">
    <property type="entry name" value="ALDEHYDE OXIDASE 1-RELATED"/>
    <property type="match status" value="1"/>
</dbReference>
<evidence type="ECO:0000259" key="3">
    <source>
        <dbReference type="SMART" id="SM01008"/>
    </source>
</evidence>
<comment type="caution">
    <text evidence="4">The sequence shown here is derived from an EMBL/GenBank/DDBJ whole genome shotgun (WGS) entry which is preliminary data.</text>
</comment>
<dbReference type="Pfam" id="PF20256">
    <property type="entry name" value="MoCoBD_2"/>
    <property type="match status" value="1"/>
</dbReference>
<evidence type="ECO:0000313" key="5">
    <source>
        <dbReference type="Proteomes" id="UP000317881"/>
    </source>
</evidence>
<dbReference type="AlphaFoldDB" id="A0A4Y3VQ27"/>
<keyword evidence="5" id="KW-1185">Reference proteome</keyword>
<dbReference type="PANTHER" id="PTHR11908">
    <property type="entry name" value="XANTHINE DEHYDROGENASE"/>
    <property type="match status" value="1"/>
</dbReference>
<dbReference type="InterPro" id="IPR016208">
    <property type="entry name" value="Ald_Oxase/xanthine_DH-like"/>
</dbReference>
<dbReference type="EMBL" id="BJND01000063">
    <property type="protein sequence ID" value="GEC09034.1"/>
    <property type="molecule type" value="Genomic_DNA"/>
</dbReference>
<feature type="domain" description="Aldehyde oxidase/xanthine dehydrogenase a/b hammerhead" evidence="3">
    <location>
        <begin position="23"/>
        <end position="149"/>
    </location>
</feature>
<dbReference type="SUPFAM" id="SSF56003">
    <property type="entry name" value="Molybdenum cofactor-binding domain"/>
    <property type="match status" value="1"/>
</dbReference>
<dbReference type="SUPFAM" id="SSF54665">
    <property type="entry name" value="CO dehydrogenase molybdoprotein N-domain-like"/>
    <property type="match status" value="1"/>
</dbReference>
<dbReference type="Pfam" id="PF01315">
    <property type="entry name" value="Ald_Xan_dh_C"/>
    <property type="match status" value="1"/>
</dbReference>
<dbReference type="InterPro" id="IPR036856">
    <property type="entry name" value="Ald_Oxase/Xan_DH_a/b_sf"/>
</dbReference>
<dbReference type="Pfam" id="PF02738">
    <property type="entry name" value="MoCoBD_1"/>
    <property type="match status" value="1"/>
</dbReference>
<dbReference type="GO" id="GO:0016491">
    <property type="term" value="F:oxidoreductase activity"/>
    <property type="evidence" value="ECO:0007669"/>
    <property type="project" value="UniProtKB-KW"/>
</dbReference>
<dbReference type="InterPro" id="IPR046867">
    <property type="entry name" value="AldOxase/xan_DH_MoCoBD2"/>
</dbReference>
<dbReference type="GO" id="GO:0005506">
    <property type="term" value="F:iron ion binding"/>
    <property type="evidence" value="ECO:0007669"/>
    <property type="project" value="InterPro"/>
</dbReference>
<dbReference type="InterPro" id="IPR008274">
    <property type="entry name" value="AldOxase/xan_DH_MoCoBD1"/>
</dbReference>
<dbReference type="RefSeq" id="WP_141313713.1">
    <property type="nucleotide sequence ID" value="NZ_BJND01000063.1"/>
</dbReference>
<dbReference type="SMART" id="SM01008">
    <property type="entry name" value="Ald_Xan_dh_C"/>
    <property type="match status" value="1"/>
</dbReference>
<sequence>MSPQPQAAVGAPLSRVDGRLKVTGQAKYTADLPHARTTSRGGTPIIDGVVHAVIVDSTVARGRITGIDTRAADAQPGVLGVISHLDKPALAYRDNPGAWLDPFVGERLHVFQDDKVRFLGQPVAVVVARTLEAAQHAADLVKVSYDAEKPSTDMTAPGVRENDPLPPQNYVRGNPEDALASAEVKLEGTYRLTRNHHNALEPHATIARWDGEKLTVWDKTQWTVGARDELAAVFGMSAENVRVISPFVGGAFGNGLRTWPHTTIAALAARQIRRPVKLVLTREQLYYGVGYRPAYEYGLRLGSTRGGRLTAAVHRIRAETSSYEHYVEGVMNPGQMLYATPHVRQAYRTVPLDVNTPTFMRGPGWSSAAFAIESAMDELAHETGIDPVELRLRNEPREDPANGLPWSTRRLSECLRTGAREFGWHRRNPQPRSRRDGDWLIGMGMASGIYDTLRMRSEARVRLDADGTALVQASTSDMGPGTYTSMTQLAADALGLTMRTVRFELGDSTFPAAPPHGGSQTMAGVGSAVQDGCDKLRQEAIKLAVEDERSPLHGVAADDIVVRGGRLHVKGTPARGETYRQLLARNSRTHLETRGIFTPSGDDRYSMNAYSAVFAEVAVDRRLGLVRMRRMLGVYDVGRIISPKLADSQALGAMVGGVGQALLEHTVTDHRDGRIVNANLADYLVPVNADIPDLKAIYLDGEDLHADPIGVKGLGEIVKVGVAPAIANAVFNATGRRIRDLPITAEALL</sequence>
<dbReference type="InterPro" id="IPR037165">
    <property type="entry name" value="AldOxase/xan_DH_Mopterin-bd_sf"/>
</dbReference>